<dbReference type="Proteomes" id="UP000679848">
    <property type="component" value="Chromosome"/>
</dbReference>
<evidence type="ECO:0000313" key="2">
    <source>
        <dbReference type="Proteomes" id="UP000679848"/>
    </source>
</evidence>
<organism evidence="1 2">
    <name type="scientific">Pusillibacter faecalis</name>
    <dbReference type="NCBI Taxonomy" id="2714358"/>
    <lineage>
        <taxon>Bacteria</taxon>
        <taxon>Bacillati</taxon>
        <taxon>Bacillota</taxon>
        <taxon>Clostridia</taxon>
        <taxon>Eubacteriales</taxon>
        <taxon>Oscillospiraceae</taxon>
        <taxon>Pusillibacter</taxon>
    </lineage>
</organism>
<accession>A0A810Q5L1</accession>
<keyword evidence="2" id="KW-1185">Reference proteome</keyword>
<dbReference type="Pfam" id="PF11672">
    <property type="entry name" value="DUF3268"/>
    <property type="match status" value="1"/>
</dbReference>
<dbReference type="KEGG" id="pfaa:MM59RIKEN_05930"/>
<reference evidence="1" key="1">
    <citation type="submission" date="2020-09" db="EMBL/GenBank/DDBJ databases">
        <title>New species isolated from human feces.</title>
        <authorList>
            <person name="Kitahara M."/>
            <person name="Shigeno Y."/>
            <person name="Shime M."/>
            <person name="Matsumoto Y."/>
            <person name="Nakamura S."/>
            <person name="Motooka D."/>
            <person name="Fukuoka S."/>
            <person name="Nishikawa H."/>
            <person name="Benno Y."/>
        </authorList>
    </citation>
    <scope>NUCLEOTIDE SEQUENCE</scope>
    <source>
        <strain evidence="1">MM59</strain>
    </source>
</reference>
<dbReference type="EMBL" id="AP023420">
    <property type="protein sequence ID" value="BCK83274.1"/>
    <property type="molecule type" value="Genomic_DNA"/>
</dbReference>
<gene>
    <name evidence="1" type="ORF">MM59RIKEN_05930</name>
</gene>
<evidence type="ECO:0000313" key="1">
    <source>
        <dbReference type="EMBL" id="BCK83274.1"/>
    </source>
</evidence>
<dbReference type="AlphaFoldDB" id="A0A810Q5L1"/>
<name>A0A810Q5L1_9FIRM</name>
<proteinExistence type="predicted"/>
<protein>
    <submittedName>
        <fullName evidence="1">Uncharacterized protein</fullName>
    </submittedName>
</protein>
<dbReference type="InterPro" id="IPR021686">
    <property type="entry name" value="DUF3268"/>
</dbReference>
<sequence>MAYVCSRYPDCDSFVMAHAKTLKPMGSLAGPELRRLRYNAHKEFNRLYQSGIMSKRDAYQWLGMIVQAPMAHAHIGHLGEYYCQVVIRESRKLYQERMGEKERLGKVSGGE</sequence>